<evidence type="ECO:0000313" key="8">
    <source>
        <dbReference type="Proteomes" id="UP000324927"/>
    </source>
</evidence>
<sequence>MATPAQLYSNLKFLRFREQLDALAGGGLAAPVHIRIKPINRCNHNCWYCAYRVDNLALGEEMDVGATIPLDTMFGIVEDIVDMKVRAVTFSGGGEPLLYKGLPEVVRRLSAGGVKIATLTNGANLKGAMADAFATHGAWVRVSLDGWDDESYAEARGARPDAFTRLMGNLEAFAARGSRCVLGISFIVSERNALHLASVCARLRDAGVNHVKISGAVVSNDRDENNAYHRRIHLAVSSQIEQARRLETADFRIVDHYHELEDRFEKGYGTCPFLQFLTVIGADGGVYTCQDKAYTSGGRLGFLNGRRFRDFWFSEENRQRLQAIDPSSQCRHHCVAHRKNLVLHDYLSLDTRHAEFV</sequence>
<gene>
    <name evidence="7" type="ORF">FZ942_22910</name>
</gene>
<dbReference type="PANTHER" id="PTHR11228:SF7">
    <property type="entry name" value="PQQA PEPTIDE CYCLASE"/>
    <property type="match status" value="1"/>
</dbReference>
<keyword evidence="2" id="KW-0949">S-adenosyl-L-methionine</keyword>
<dbReference type="SFLD" id="SFLDS00029">
    <property type="entry name" value="Radical_SAM"/>
    <property type="match status" value="1"/>
</dbReference>
<keyword evidence="8" id="KW-1185">Reference proteome</keyword>
<comment type="cofactor">
    <cofactor evidence="1">
        <name>[4Fe-4S] cluster</name>
        <dbReference type="ChEBI" id="CHEBI:49883"/>
    </cofactor>
</comment>
<dbReference type="Gene3D" id="3.20.20.70">
    <property type="entry name" value="Aldolase class I"/>
    <property type="match status" value="1"/>
</dbReference>
<accession>A0A5A9GJ62</accession>
<evidence type="ECO:0000256" key="2">
    <source>
        <dbReference type="ARBA" id="ARBA00022691"/>
    </source>
</evidence>
<keyword evidence="3" id="KW-0479">Metal-binding</keyword>
<evidence type="ECO:0000256" key="1">
    <source>
        <dbReference type="ARBA" id="ARBA00001966"/>
    </source>
</evidence>
<dbReference type="OrthoDB" id="5288924at2"/>
<name>A0A5A9GJ62_AZOLI</name>
<evidence type="ECO:0000256" key="5">
    <source>
        <dbReference type="ARBA" id="ARBA00023014"/>
    </source>
</evidence>
<dbReference type="PANTHER" id="PTHR11228">
    <property type="entry name" value="RADICAL SAM DOMAIN PROTEIN"/>
    <property type="match status" value="1"/>
</dbReference>
<reference evidence="7 8" key="1">
    <citation type="submission" date="2019-08" db="EMBL/GenBank/DDBJ databases">
        <authorList>
            <person name="Grouzdev D."/>
            <person name="Tikhonova E."/>
            <person name="Kravchenko I."/>
        </authorList>
    </citation>
    <scope>NUCLEOTIDE SEQUENCE [LARGE SCALE GENOMIC DNA]</scope>
    <source>
        <strain evidence="7 8">59b</strain>
    </source>
</reference>
<proteinExistence type="predicted"/>
<dbReference type="SFLD" id="SFLDG01067">
    <property type="entry name" value="SPASM/twitch_domain_containing"/>
    <property type="match status" value="1"/>
</dbReference>
<comment type="caution">
    <text evidence="7">The sequence shown here is derived from an EMBL/GenBank/DDBJ whole genome shotgun (WGS) entry which is preliminary data.</text>
</comment>
<evidence type="ECO:0000259" key="6">
    <source>
        <dbReference type="PROSITE" id="PS51918"/>
    </source>
</evidence>
<dbReference type="PROSITE" id="PS51918">
    <property type="entry name" value="RADICAL_SAM"/>
    <property type="match status" value="1"/>
</dbReference>
<evidence type="ECO:0000256" key="4">
    <source>
        <dbReference type="ARBA" id="ARBA00023004"/>
    </source>
</evidence>
<feature type="domain" description="Radical SAM core" evidence="6">
    <location>
        <begin position="28"/>
        <end position="259"/>
    </location>
</feature>
<dbReference type="GO" id="GO:0051536">
    <property type="term" value="F:iron-sulfur cluster binding"/>
    <property type="evidence" value="ECO:0007669"/>
    <property type="project" value="UniProtKB-KW"/>
</dbReference>
<keyword evidence="4" id="KW-0408">Iron</keyword>
<dbReference type="EMBL" id="VTTN01000010">
    <property type="protein sequence ID" value="KAA0593744.1"/>
    <property type="molecule type" value="Genomic_DNA"/>
</dbReference>
<evidence type="ECO:0000256" key="3">
    <source>
        <dbReference type="ARBA" id="ARBA00022723"/>
    </source>
</evidence>
<dbReference type="AlphaFoldDB" id="A0A5A9GJ62"/>
<dbReference type="InterPro" id="IPR007197">
    <property type="entry name" value="rSAM"/>
</dbReference>
<dbReference type="InterPro" id="IPR058240">
    <property type="entry name" value="rSAM_sf"/>
</dbReference>
<dbReference type="GO" id="GO:0003824">
    <property type="term" value="F:catalytic activity"/>
    <property type="evidence" value="ECO:0007669"/>
    <property type="project" value="InterPro"/>
</dbReference>
<dbReference type="CDD" id="cd01335">
    <property type="entry name" value="Radical_SAM"/>
    <property type="match status" value="1"/>
</dbReference>
<protein>
    <submittedName>
        <fullName evidence="7">Radical SAM protein</fullName>
    </submittedName>
</protein>
<dbReference type="SUPFAM" id="SSF102114">
    <property type="entry name" value="Radical SAM enzymes"/>
    <property type="match status" value="1"/>
</dbReference>
<dbReference type="GO" id="GO:0046872">
    <property type="term" value="F:metal ion binding"/>
    <property type="evidence" value="ECO:0007669"/>
    <property type="project" value="UniProtKB-KW"/>
</dbReference>
<organism evidence="7 8">
    <name type="scientific">Azospirillum lipoferum</name>
    <dbReference type="NCBI Taxonomy" id="193"/>
    <lineage>
        <taxon>Bacteria</taxon>
        <taxon>Pseudomonadati</taxon>
        <taxon>Pseudomonadota</taxon>
        <taxon>Alphaproteobacteria</taxon>
        <taxon>Rhodospirillales</taxon>
        <taxon>Azospirillaceae</taxon>
        <taxon>Azospirillum</taxon>
    </lineage>
</organism>
<keyword evidence="5" id="KW-0411">Iron-sulfur</keyword>
<dbReference type="Pfam" id="PF04055">
    <property type="entry name" value="Radical_SAM"/>
    <property type="match status" value="1"/>
</dbReference>
<evidence type="ECO:0000313" key="7">
    <source>
        <dbReference type="EMBL" id="KAA0593744.1"/>
    </source>
</evidence>
<dbReference type="Proteomes" id="UP000324927">
    <property type="component" value="Unassembled WGS sequence"/>
</dbReference>
<dbReference type="InterPro" id="IPR013785">
    <property type="entry name" value="Aldolase_TIM"/>
</dbReference>
<dbReference type="RefSeq" id="WP_149233410.1">
    <property type="nucleotide sequence ID" value="NZ_JALJXJ010000016.1"/>
</dbReference>
<dbReference type="InterPro" id="IPR050377">
    <property type="entry name" value="Radical_SAM_PqqE_MftC-like"/>
</dbReference>